<reference evidence="11" key="1">
    <citation type="journal article" date="2019" name="Int. J. Syst. Evol. Microbiol.">
        <title>The Global Catalogue of Microorganisms (GCM) 10K type strain sequencing project: providing services to taxonomists for standard genome sequencing and annotation.</title>
        <authorList>
            <consortium name="The Broad Institute Genomics Platform"/>
            <consortium name="The Broad Institute Genome Sequencing Center for Infectious Disease"/>
            <person name="Wu L."/>
            <person name="Ma J."/>
        </authorList>
    </citation>
    <scope>NUCLEOTIDE SEQUENCE [LARGE SCALE GENOMIC DNA]</scope>
    <source>
        <strain evidence="11">JCM 31037</strain>
    </source>
</reference>
<dbReference type="Proteomes" id="UP001597260">
    <property type="component" value="Unassembled WGS sequence"/>
</dbReference>
<keyword evidence="6" id="KW-0051">Antiviral defense</keyword>
<feature type="domain" description="Pycsar effector protein" evidence="9">
    <location>
        <begin position="2"/>
        <end position="153"/>
    </location>
</feature>
<evidence type="ECO:0000313" key="10">
    <source>
        <dbReference type="EMBL" id="MFD1320482.1"/>
    </source>
</evidence>
<evidence type="ECO:0000259" key="9">
    <source>
        <dbReference type="Pfam" id="PF18967"/>
    </source>
</evidence>
<keyword evidence="4" id="KW-0547">Nucleotide-binding</keyword>
<evidence type="ECO:0000256" key="6">
    <source>
        <dbReference type="ARBA" id="ARBA00023118"/>
    </source>
</evidence>
<proteinExistence type="predicted"/>
<dbReference type="RefSeq" id="WP_377567508.1">
    <property type="nucleotide sequence ID" value="NZ_JBHTMP010000005.1"/>
</dbReference>
<comment type="subcellular location">
    <subcellularLocation>
        <location evidence="1">Cell membrane</location>
    </subcellularLocation>
</comment>
<dbReference type="InterPro" id="IPR043760">
    <property type="entry name" value="PycTM_dom"/>
</dbReference>
<evidence type="ECO:0000256" key="7">
    <source>
        <dbReference type="ARBA" id="ARBA00023136"/>
    </source>
</evidence>
<dbReference type="EMBL" id="JBHTMP010000005">
    <property type="protein sequence ID" value="MFD1320482.1"/>
    <property type="molecule type" value="Genomic_DNA"/>
</dbReference>
<accession>A0ABW3Y7Q4</accession>
<keyword evidence="11" id="KW-1185">Reference proteome</keyword>
<name>A0ABW3Y7Q4_9ACTN</name>
<evidence type="ECO:0000256" key="5">
    <source>
        <dbReference type="ARBA" id="ARBA00022989"/>
    </source>
</evidence>
<organism evidence="10 11">
    <name type="scientific">Micromonospora sonneratiae</name>
    <dbReference type="NCBI Taxonomy" id="1184706"/>
    <lineage>
        <taxon>Bacteria</taxon>
        <taxon>Bacillati</taxon>
        <taxon>Actinomycetota</taxon>
        <taxon>Actinomycetes</taxon>
        <taxon>Micromonosporales</taxon>
        <taxon>Micromonosporaceae</taxon>
        <taxon>Micromonospora</taxon>
    </lineage>
</organism>
<sequence>MAERLVAEAREEVRRADTKATQWLTMIGSVVLALMTVLAGQSWRPSMLSESDQWTWWAGCASAAMAVFALVLALIPRTSGDPDLRQVAYFGHIHRLRDPTMVRHYVERAAADTMPGLISQLCWISRLAMTKYRYARIGTIFASLAAALTAMSFM</sequence>
<evidence type="ECO:0000313" key="11">
    <source>
        <dbReference type="Proteomes" id="UP001597260"/>
    </source>
</evidence>
<evidence type="ECO:0000256" key="1">
    <source>
        <dbReference type="ARBA" id="ARBA00004236"/>
    </source>
</evidence>
<evidence type="ECO:0000256" key="4">
    <source>
        <dbReference type="ARBA" id="ARBA00022741"/>
    </source>
</evidence>
<comment type="caution">
    <text evidence="10">The sequence shown here is derived from an EMBL/GenBank/DDBJ whole genome shotgun (WGS) entry which is preliminary data.</text>
</comment>
<feature type="transmembrane region" description="Helical" evidence="8">
    <location>
        <begin position="21"/>
        <end position="42"/>
    </location>
</feature>
<evidence type="ECO:0000256" key="2">
    <source>
        <dbReference type="ARBA" id="ARBA00022475"/>
    </source>
</evidence>
<gene>
    <name evidence="10" type="ORF">ACFQ4H_05180</name>
</gene>
<feature type="transmembrane region" description="Helical" evidence="8">
    <location>
        <begin position="134"/>
        <end position="153"/>
    </location>
</feature>
<dbReference type="Pfam" id="PF18967">
    <property type="entry name" value="PycTM"/>
    <property type="match status" value="1"/>
</dbReference>
<keyword evidence="3 8" id="KW-0812">Transmembrane</keyword>
<protein>
    <submittedName>
        <fullName evidence="10">Pycsar system effector family protein</fullName>
    </submittedName>
</protein>
<feature type="transmembrane region" description="Helical" evidence="8">
    <location>
        <begin position="54"/>
        <end position="75"/>
    </location>
</feature>
<keyword evidence="5 8" id="KW-1133">Transmembrane helix</keyword>
<keyword evidence="2" id="KW-1003">Cell membrane</keyword>
<evidence type="ECO:0000256" key="8">
    <source>
        <dbReference type="SAM" id="Phobius"/>
    </source>
</evidence>
<keyword evidence="7 8" id="KW-0472">Membrane</keyword>
<evidence type="ECO:0000256" key="3">
    <source>
        <dbReference type="ARBA" id="ARBA00022692"/>
    </source>
</evidence>